<dbReference type="AlphaFoldDB" id="A0AAD5U9K8"/>
<keyword evidence="1" id="KW-0812">Transmembrane</keyword>
<feature type="transmembrane region" description="Helical" evidence="1">
    <location>
        <begin position="84"/>
        <end position="105"/>
    </location>
</feature>
<evidence type="ECO:0000313" key="2">
    <source>
        <dbReference type="EMBL" id="KAJ3251262.1"/>
    </source>
</evidence>
<accession>A0AAD5U9K8</accession>
<keyword evidence="3" id="KW-1185">Reference proteome</keyword>
<dbReference type="EMBL" id="JADGKB010000191">
    <property type="protein sequence ID" value="KAJ3251262.1"/>
    <property type="molecule type" value="Genomic_DNA"/>
</dbReference>
<reference evidence="2" key="1">
    <citation type="submission" date="2020-05" db="EMBL/GenBank/DDBJ databases">
        <title>Phylogenomic resolution of chytrid fungi.</title>
        <authorList>
            <person name="Stajich J.E."/>
            <person name="Amses K."/>
            <person name="Simmons R."/>
            <person name="Seto K."/>
            <person name="Myers J."/>
            <person name="Bonds A."/>
            <person name="Quandt C.A."/>
            <person name="Barry K."/>
            <person name="Liu P."/>
            <person name="Grigoriev I."/>
            <person name="Longcore J.E."/>
            <person name="James T.Y."/>
        </authorList>
    </citation>
    <scope>NUCLEOTIDE SEQUENCE</scope>
    <source>
        <strain evidence="2">PLAUS21</strain>
    </source>
</reference>
<gene>
    <name evidence="2" type="ORF">HK103_002560</name>
</gene>
<protein>
    <submittedName>
        <fullName evidence="2">Uncharacterized protein</fullName>
    </submittedName>
</protein>
<evidence type="ECO:0000313" key="3">
    <source>
        <dbReference type="Proteomes" id="UP001210925"/>
    </source>
</evidence>
<dbReference type="Proteomes" id="UP001210925">
    <property type="component" value="Unassembled WGS sequence"/>
</dbReference>
<name>A0AAD5U9K8_9FUNG</name>
<keyword evidence="1" id="KW-1133">Transmembrane helix</keyword>
<feature type="transmembrane region" description="Helical" evidence="1">
    <location>
        <begin position="136"/>
        <end position="164"/>
    </location>
</feature>
<comment type="caution">
    <text evidence="2">The sequence shown here is derived from an EMBL/GenBank/DDBJ whole genome shotgun (WGS) entry which is preliminary data.</text>
</comment>
<keyword evidence="1" id="KW-0472">Membrane</keyword>
<proteinExistence type="predicted"/>
<feature type="transmembrane region" description="Helical" evidence="1">
    <location>
        <begin position="194"/>
        <end position="213"/>
    </location>
</feature>
<evidence type="ECO:0000256" key="1">
    <source>
        <dbReference type="SAM" id="Phobius"/>
    </source>
</evidence>
<organism evidence="2 3">
    <name type="scientific">Boothiomyces macroporosus</name>
    <dbReference type="NCBI Taxonomy" id="261099"/>
    <lineage>
        <taxon>Eukaryota</taxon>
        <taxon>Fungi</taxon>
        <taxon>Fungi incertae sedis</taxon>
        <taxon>Chytridiomycota</taxon>
        <taxon>Chytridiomycota incertae sedis</taxon>
        <taxon>Chytridiomycetes</taxon>
        <taxon>Rhizophydiales</taxon>
        <taxon>Terramycetaceae</taxon>
        <taxon>Boothiomyces</taxon>
    </lineage>
</organism>
<sequence>MGHKRPAKKRNFMEQATTYYDPEAARTRIESILNSTPTSDVIQTAPVLNYMEPLDPIKRDPTYDFKKRINENQEVDRRLFVTKALPSLVGISLALLLALFSYFILPGDADKLSYIQTQLAIGNVKIGSWTISVHSVVAAIVTFQGMLLGLAVAISTPLLTWYYITKVGVPYTFIDSSKSVVGSLRAIKSGAKDFKPYIFVSIIYLVSLIFRSADNIALSSFIFEAQISEFGKVQVYDTSSLTDFNPFYLAVKTDDPVNAQSDIVLAEGSQPFHSALGSVSNGNSNAEISSRNTSNILACDSCEASVQIAADYNITCVPYSEPNNGTAFINSTVHGIFAKGPIADQQVYFRVGVRWYVSITDGENFNHVNCTIWAANSTRYESSAGGTQQKDVGTVHSIELIDRYDKAFKWPVELPYDSTITYEGAEFPSVPLYSGSLNNSYYYETPLPFYVIGSYSLMLQRYGFGKCQYEDFAM</sequence>